<keyword evidence="10" id="KW-1185">Reference proteome</keyword>
<dbReference type="NCBIfam" id="NF009906">
    <property type="entry name" value="PRK13369.1"/>
    <property type="match status" value="1"/>
</dbReference>
<sequence>MSSHAANASGSGPLACDVLVVGGGINGCGIARDLAGRGWRVLLAEADDFASHTSSSSTKLIHGGLRYLEYYEFSLVRKALQEREVLLKSAPHIMWPLRFVMPHDPTMRPAWLIRLGIFLYDHLARREVLPGSRGIDLTTHATGAPLKPEFTRGFVYSDGWVDDARLVVLNAVDARAKGATLLTRTRVTRAERHDSHWLATLQREDGHEQQVTAKALVNAAGPWAESFLRGTALPARGEALATKSLRLVKGSHIVVPRCFAHDHAYIFQNPDKRIIFAIPYERDFTLIGTTDVELHGDPAGARISGDETAYLCEQASRYFRRPVRPADVVWSYAGVRPLLEDDSGDPSAVTRDYLLEANAGGGLGAPLLSVWGGKITTFRKLAEDAADEVGQMLGERRPAWTRSAFLPGGDLSAWIGKAQKPDTDFERLVHAVGARHPWLPTVLVRRLSRAYGGRLGELLGQAQSLEDLGAEVAPGLYEAELEFLRRTEWALTGDDVLWRRSKLGLHYTPAERARVGAWMDRAATQATAAETLAP</sequence>
<dbReference type="InterPro" id="IPR006076">
    <property type="entry name" value="FAD-dep_OxRdtase"/>
</dbReference>
<accession>A0ABU9BKT9</accession>
<dbReference type="PRINTS" id="PR01001">
    <property type="entry name" value="FADG3PDH"/>
</dbReference>
<dbReference type="RefSeq" id="WP_341424939.1">
    <property type="nucleotide sequence ID" value="NZ_JBBUTG010000003.1"/>
</dbReference>
<evidence type="ECO:0000256" key="1">
    <source>
        <dbReference type="ARBA" id="ARBA00001974"/>
    </source>
</evidence>
<evidence type="ECO:0000259" key="7">
    <source>
        <dbReference type="Pfam" id="PF01266"/>
    </source>
</evidence>
<dbReference type="Gene3D" id="6.10.250.1890">
    <property type="match status" value="1"/>
</dbReference>
<dbReference type="PANTHER" id="PTHR11985">
    <property type="entry name" value="GLYCEROL-3-PHOSPHATE DEHYDROGENASE"/>
    <property type="match status" value="1"/>
</dbReference>
<reference evidence="9 10" key="1">
    <citation type="submission" date="2024-04" db="EMBL/GenBank/DDBJ databases">
        <title>Novel species of the genus Ideonella isolated from streams.</title>
        <authorList>
            <person name="Lu H."/>
        </authorList>
    </citation>
    <scope>NUCLEOTIDE SEQUENCE [LARGE SCALE GENOMIC DNA]</scope>
    <source>
        <strain evidence="9 10">DXS29W</strain>
    </source>
</reference>
<evidence type="ECO:0000256" key="4">
    <source>
        <dbReference type="ARBA" id="ARBA00022827"/>
    </source>
</evidence>
<proteinExistence type="inferred from homology"/>
<evidence type="ECO:0000256" key="5">
    <source>
        <dbReference type="ARBA" id="ARBA00023002"/>
    </source>
</evidence>
<dbReference type="Pfam" id="PF16901">
    <property type="entry name" value="DAO_C"/>
    <property type="match status" value="1"/>
</dbReference>
<comment type="catalytic activity">
    <reaction evidence="6">
        <text>a quinone + sn-glycerol 3-phosphate = dihydroxyacetone phosphate + a quinol</text>
        <dbReference type="Rhea" id="RHEA:18977"/>
        <dbReference type="ChEBI" id="CHEBI:24646"/>
        <dbReference type="ChEBI" id="CHEBI:57597"/>
        <dbReference type="ChEBI" id="CHEBI:57642"/>
        <dbReference type="ChEBI" id="CHEBI:132124"/>
        <dbReference type="EC" id="1.1.5.3"/>
    </reaction>
</comment>
<evidence type="ECO:0000313" key="10">
    <source>
        <dbReference type="Proteomes" id="UP001371218"/>
    </source>
</evidence>
<dbReference type="SUPFAM" id="SSF51905">
    <property type="entry name" value="FAD/NAD(P)-binding domain"/>
    <property type="match status" value="1"/>
</dbReference>
<dbReference type="NCBIfam" id="NF008899">
    <property type="entry name" value="PRK12266.1"/>
    <property type="match status" value="1"/>
</dbReference>
<keyword evidence="3 6" id="KW-0285">Flavoprotein</keyword>
<dbReference type="EC" id="1.1.5.3" evidence="6"/>
<feature type="domain" description="FAD dependent oxidoreductase" evidence="7">
    <location>
        <begin position="17"/>
        <end position="376"/>
    </location>
</feature>
<dbReference type="InterPro" id="IPR036188">
    <property type="entry name" value="FAD/NAD-bd_sf"/>
</dbReference>
<dbReference type="InterPro" id="IPR000447">
    <property type="entry name" value="G3P_DH_FAD-dep"/>
</dbReference>
<evidence type="ECO:0000259" key="8">
    <source>
        <dbReference type="Pfam" id="PF16901"/>
    </source>
</evidence>
<dbReference type="GO" id="GO:0004368">
    <property type="term" value="F:glycerol-3-phosphate dehydrogenase (quinone) activity"/>
    <property type="evidence" value="ECO:0007669"/>
    <property type="project" value="UniProtKB-EC"/>
</dbReference>
<dbReference type="EMBL" id="JBBUTG010000003">
    <property type="protein sequence ID" value="MEK8030577.1"/>
    <property type="molecule type" value="Genomic_DNA"/>
</dbReference>
<dbReference type="InterPro" id="IPR038299">
    <property type="entry name" value="DAO_C_sf"/>
</dbReference>
<dbReference type="Proteomes" id="UP001371218">
    <property type="component" value="Unassembled WGS sequence"/>
</dbReference>
<organism evidence="9 10">
    <name type="scientific">Ideonella lacteola</name>
    <dbReference type="NCBI Taxonomy" id="2984193"/>
    <lineage>
        <taxon>Bacteria</taxon>
        <taxon>Pseudomonadati</taxon>
        <taxon>Pseudomonadota</taxon>
        <taxon>Betaproteobacteria</taxon>
        <taxon>Burkholderiales</taxon>
        <taxon>Sphaerotilaceae</taxon>
        <taxon>Ideonella</taxon>
    </lineage>
</organism>
<dbReference type="InterPro" id="IPR031656">
    <property type="entry name" value="DAO_C"/>
</dbReference>
<comment type="cofactor">
    <cofactor evidence="1 6">
        <name>FAD</name>
        <dbReference type="ChEBI" id="CHEBI:57692"/>
    </cofactor>
</comment>
<comment type="caution">
    <text evidence="9">The sequence shown here is derived from an EMBL/GenBank/DDBJ whole genome shotgun (WGS) entry which is preliminary data.</text>
</comment>
<keyword evidence="4" id="KW-0274">FAD</keyword>
<dbReference type="Gene3D" id="3.30.9.10">
    <property type="entry name" value="D-Amino Acid Oxidase, subunit A, domain 2"/>
    <property type="match status" value="1"/>
</dbReference>
<dbReference type="PROSITE" id="PS00977">
    <property type="entry name" value="FAD_G3PDH_1"/>
    <property type="match status" value="1"/>
</dbReference>
<evidence type="ECO:0000313" key="9">
    <source>
        <dbReference type="EMBL" id="MEK8030577.1"/>
    </source>
</evidence>
<dbReference type="Pfam" id="PF01266">
    <property type="entry name" value="DAO"/>
    <property type="match status" value="1"/>
</dbReference>
<evidence type="ECO:0000256" key="2">
    <source>
        <dbReference type="ARBA" id="ARBA00007330"/>
    </source>
</evidence>
<dbReference type="Gene3D" id="1.10.8.870">
    <property type="entry name" value="Alpha-glycerophosphate oxidase, cap domain"/>
    <property type="match status" value="1"/>
</dbReference>
<dbReference type="PANTHER" id="PTHR11985:SF15">
    <property type="entry name" value="GLYCEROL-3-PHOSPHATE DEHYDROGENASE, MITOCHONDRIAL"/>
    <property type="match status" value="1"/>
</dbReference>
<gene>
    <name evidence="9" type="primary">glpD</name>
    <name evidence="9" type="ORF">AACH06_07035</name>
</gene>
<protein>
    <recommendedName>
        <fullName evidence="6">Glycerol-3-phosphate dehydrogenase</fullName>
        <ecNumber evidence="6">1.1.5.3</ecNumber>
    </recommendedName>
</protein>
<keyword evidence="5 6" id="KW-0560">Oxidoreductase</keyword>
<comment type="similarity">
    <text evidence="2 6">Belongs to the FAD-dependent glycerol-3-phosphate dehydrogenase family.</text>
</comment>
<dbReference type="Gene3D" id="3.50.50.60">
    <property type="entry name" value="FAD/NAD(P)-binding domain"/>
    <property type="match status" value="1"/>
</dbReference>
<name>A0ABU9BKT9_9BURK</name>
<feature type="domain" description="Alpha-glycerophosphate oxidase C-terminal" evidence="8">
    <location>
        <begin position="401"/>
        <end position="511"/>
    </location>
</feature>
<evidence type="ECO:0000256" key="6">
    <source>
        <dbReference type="RuleBase" id="RU361217"/>
    </source>
</evidence>
<evidence type="ECO:0000256" key="3">
    <source>
        <dbReference type="ARBA" id="ARBA00022630"/>
    </source>
</evidence>